<keyword evidence="15" id="KW-1185">Reference proteome</keyword>
<dbReference type="Gene3D" id="3.40.640.10">
    <property type="entry name" value="Type I PLP-dependent aspartate aminotransferase-like (Major domain)"/>
    <property type="match status" value="1"/>
</dbReference>
<evidence type="ECO:0000313" key="16">
    <source>
        <dbReference type="WBParaSite" id="TCNE_0000782801-mRNA-1"/>
    </source>
</evidence>
<comment type="subunit">
    <text evidence="3">Homodimer.</text>
</comment>
<dbReference type="GO" id="GO:0006533">
    <property type="term" value="P:L-aspartate catabolic process"/>
    <property type="evidence" value="ECO:0007669"/>
    <property type="project" value="TreeGrafter"/>
</dbReference>
<dbReference type="PANTHER" id="PTHR11879">
    <property type="entry name" value="ASPARTATE AMINOTRANSFERASE"/>
    <property type="match status" value="1"/>
</dbReference>
<dbReference type="AlphaFoldDB" id="A0A183UH58"/>
<evidence type="ECO:0000256" key="5">
    <source>
        <dbReference type="ARBA" id="ARBA00022576"/>
    </source>
</evidence>
<reference evidence="14 15" key="2">
    <citation type="submission" date="2018-11" db="EMBL/GenBank/DDBJ databases">
        <authorList>
            <consortium name="Pathogen Informatics"/>
        </authorList>
    </citation>
    <scope>NUCLEOTIDE SEQUENCE [LARGE SCALE GENOMIC DNA]</scope>
</reference>
<dbReference type="GO" id="GO:0030170">
    <property type="term" value="F:pyridoxal phosphate binding"/>
    <property type="evidence" value="ECO:0007669"/>
    <property type="project" value="InterPro"/>
</dbReference>
<evidence type="ECO:0000259" key="13">
    <source>
        <dbReference type="Pfam" id="PF00155"/>
    </source>
</evidence>
<proteinExistence type="inferred from homology"/>
<dbReference type="Pfam" id="PF00155">
    <property type="entry name" value="Aminotran_1_2"/>
    <property type="match status" value="1"/>
</dbReference>
<gene>
    <name evidence="14" type="ORF">TCNE_LOCUS7828</name>
</gene>
<dbReference type="InterPro" id="IPR015422">
    <property type="entry name" value="PyrdxlP-dep_Trfase_small"/>
</dbReference>
<evidence type="ECO:0000256" key="2">
    <source>
        <dbReference type="ARBA" id="ARBA00007441"/>
    </source>
</evidence>
<keyword evidence="7" id="KW-0663">Pyridoxal phosphate</keyword>
<keyword evidence="6" id="KW-0808">Transferase</keyword>
<dbReference type="Gene3D" id="3.90.1150.10">
    <property type="entry name" value="Aspartate Aminotransferase, domain 1"/>
    <property type="match status" value="1"/>
</dbReference>
<reference evidence="16" key="1">
    <citation type="submission" date="2016-06" db="UniProtKB">
        <authorList>
            <consortium name="WormBaseParasite"/>
        </authorList>
    </citation>
    <scope>IDENTIFICATION</scope>
</reference>
<dbReference type="EMBL" id="UYWY01019765">
    <property type="protein sequence ID" value="VDM39149.1"/>
    <property type="molecule type" value="Genomic_DNA"/>
</dbReference>
<evidence type="ECO:0000256" key="7">
    <source>
        <dbReference type="ARBA" id="ARBA00022898"/>
    </source>
</evidence>
<dbReference type="PANTHER" id="PTHR11879:SF22">
    <property type="entry name" value="ASPARTATE AMINOTRANSFERASE, MITOCHONDRIAL"/>
    <property type="match status" value="1"/>
</dbReference>
<dbReference type="InterPro" id="IPR004839">
    <property type="entry name" value="Aminotransferase_I/II_large"/>
</dbReference>
<dbReference type="GO" id="GO:0005739">
    <property type="term" value="C:mitochondrion"/>
    <property type="evidence" value="ECO:0007669"/>
    <property type="project" value="TreeGrafter"/>
</dbReference>
<evidence type="ECO:0000256" key="4">
    <source>
        <dbReference type="ARBA" id="ARBA00012753"/>
    </source>
</evidence>
<dbReference type="FunFam" id="3.90.1150.10:FF:000160">
    <property type="entry name" value="Similar to aspartate aminotransferase"/>
    <property type="match status" value="1"/>
</dbReference>
<evidence type="ECO:0000256" key="10">
    <source>
        <dbReference type="ARBA" id="ARBA00041746"/>
    </source>
</evidence>
<dbReference type="WBParaSite" id="TCNE_0000782801-mRNA-1">
    <property type="protein sequence ID" value="TCNE_0000782801-mRNA-1"/>
    <property type="gene ID" value="TCNE_0000782801"/>
</dbReference>
<accession>A0A183UH58</accession>
<protein>
    <recommendedName>
        <fullName evidence="8">Aspartate aminotransferase, mitochondrial</fullName>
        <ecNumber evidence="4">2.6.1.1</ecNumber>
    </recommendedName>
    <alternativeName>
        <fullName evidence="9">Kynurenine aminotransferase 4</fullName>
    </alternativeName>
    <alternativeName>
        <fullName evidence="12">Kynurenine aminotransferase IV</fullName>
    </alternativeName>
    <alternativeName>
        <fullName evidence="11">Kynurenine--oxoglutarate transaminase 4</fullName>
    </alternativeName>
    <alternativeName>
        <fullName evidence="10">Kynurenine--oxoglutarate transaminase IV</fullName>
    </alternativeName>
</protein>
<name>A0A183UH58_TOXCA</name>
<dbReference type="SUPFAM" id="SSF53383">
    <property type="entry name" value="PLP-dependent transferases"/>
    <property type="match status" value="1"/>
</dbReference>
<dbReference type="Proteomes" id="UP000050794">
    <property type="component" value="Unassembled WGS sequence"/>
</dbReference>
<evidence type="ECO:0000256" key="1">
    <source>
        <dbReference type="ARBA" id="ARBA00001933"/>
    </source>
</evidence>
<evidence type="ECO:0000256" key="9">
    <source>
        <dbReference type="ARBA" id="ARBA00041257"/>
    </source>
</evidence>
<evidence type="ECO:0000313" key="15">
    <source>
        <dbReference type="Proteomes" id="UP000050794"/>
    </source>
</evidence>
<dbReference type="GO" id="GO:0004069">
    <property type="term" value="F:L-aspartate:2-oxoglutarate aminotransferase activity"/>
    <property type="evidence" value="ECO:0007669"/>
    <property type="project" value="UniProtKB-EC"/>
</dbReference>
<keyword evidence="5" id="KW-0032">Aminotransferase</keyword>
<evidence type="ECO:0000256" key="8">
    <source>
        <dbReference type="ARBA" id="ARBA00040891"/>
    </source>
</evidence>
<comment type="cofactor">
    <cofactor evidence="1">
        <name>pyridoxal 5'-phosphate</name>
        <dbReference type="ChEBI" id="CHEBI:597326"/>
    </cofactor>
</comment>
<evidence type="ECO:0000256" key="6">
    <source>
        <dbReference type="ARBA" id="ARBA00022679"/>
    </source>
</evidence>
<comment type="similarity">
    <text evidence="2">Belongs to the class-I pyridoxal-phosphate-dependent aminotransferase family.</text>
</comment>
<dbReference type="EC" id="2.6.1.1" evidence="4"/>
<evidence type="ECO:0000256" key="12">
    <source>
        <dbReference type="ARBA" id="ARBA00042891"/>
    </source>
</evidence>
<dbReference type="InterPro" id="IPR000796">
    <property type="entry name" value="Asp_trans"/>
</dbReference>
<dbReference type="InterPro" id="IPR015421">
    <property type="entry name" value="PyrdxlP-dep_Trfase_major"/>
</dbReference>
<dbReference type="InterPro" id="IPR015424">
    <property type="entry name" value="PyrdxlP-dep_Trfase"/>
</dbReference>
<evidence type="ECO:0000256" key="3">
    <source>
        <dbReference type="ARBA" id="ARBA00011738"/>
    </source>
</evidence>
<evidence type="ECO:0000256" key="11">
    <source>
        <dbReference type="ARBA" id="ARBA00042867"/>
    </source>
</evidence>
<evidence type="ECO:0000313" key="14">
    <source>
        <dbReference type="EMBL" id="VDM39149.1"/>
    </source>
</evidence>
<sequence>MGPPDPILGVTEAFKADTNPKKMNLGVGAYRDNSGKPFVLPSVRKAEEAIMDARMDKEYAGIAGIPEFTRLAAKLALGDNSAAIRENRTVTVQSVSGTGALRTGSEFLVSLCLHCAKASNLR</sequence>
<feature type="domain" description="Aminotransferase class I/classII large" evidence="13">
    <location>
        <begin position="21"/>
        <end position="109"/>
    </location>
</feature>
<organism evidence="15 16">
    <name type="scientific">Toxocara canis</name>
    <name type="common">Canine roundworm</name>
    <dbReference type="NCBI Taxonomy" id="6265"/>
    <lineage>
        <taxon>Eukaryota</taxon>
        <taxon>Metazoa</taxon>
        <taxon>Ecdysozoa</taxon>
        <taxon>Nematoda</taxon>
        <taxon>Chromadorea</taxon>
        <taxon>Rhabditida</taxon>
        <taxon>Spirurina</taxon>
        <taxon>Ascaridomorpha</taxon>
        <taxon>Ascaridoidea</taxon>
        <taxon>Toxocaridae</taxon>
        <taxon>Toxocara</taxon>
    </lineage>
</organism>